<dbReference type="InterPro" id="IPR010998">
    <property type="entry name" value="Integrase_recombinase_N"/>
</dbReference>
<gene>
    <name evidence="11" type="ORF">METZ01_LOCUS89499</name>
</gene>
<dbReference type="GO" id="GO:0006310">
    <property type="term" value="P:DNA recombination"/>
    <property type="evidence" value="ECO:0007669"/>
    <property type="project" value="UniProtKB-KW"/>
</dbReference>
<dbReference type="PANTHER" id="PTHR30349">
    <property type="entry name" value="PHAGE INTEGRASE-RELATED"/>
    <property type="match status" value="1"/>
</dbReference>
<evidence type="ECO:0000256" key="4">
    <source>
        <dbReference type="ARBA" id="ARBA00022829"/>
    </source>
</evidence>
<dbReference type="Pfam" id="PF00589">
    <property type="entry name" value="Phage_integrase"/>
    <property type="match status" value="1"/>
</dbReference>
<keyword evidence="3" id="KW-0132">Cell division</keyword>
<dbReference type="InterPro" id="IPR013762">
    <property type="entry name" value="Integrase-like_cat_sf"/>
</dbReference>
<dbReference type="GO" id="GO:0005737">
    <property type="term" value="C:cytoplasm"/>
    <property type="evidence" value="ECO:0007669"/>
    <property type="project" value="UniProtKB-SubCell"/>
</dbReference>
<dbReference type="Pfam" id="PF02899">
    <property type="entry name" value="Phage_int_SAM_1"/>
    <property type="match status" value="1"/>
</dbReference>
<accession>A0A381V8C8</accession>
<dbReference type="EMBL" id="UINC01008129">
    <property type="protein sequence ID" value="SVA36645.1"/>
    <property type="molecule type" value="Genomic_DNA"/>
</dbReference>
<dbReference type="InterPro" id="IPR050090">
    <property type="entry name" value="Tyrosine_recombinase_XerCD"/>
</dbReference>
<keyword evidence="6" id="KW-0238">DNA-binding</keyword>
<dbReference type="InterPro" id="IPR002104">
    <property type="entry name" value="Integrase_catalytic"/>
</dbReference>
<keyword evidence="5" id="KW-0229">DNA integration</keyword>
<evidence type="ECO:0000259" key="9">
    <source>
        <dbReference type="PROSITE" id="PS51898"/>
    </source>
</evidence>
<keyword evidence="4" id="KW-0159">Chromosome partition</keyword>
<evidence type="ECO:0000256" key="8">
    <source>
        <dbReference type="ARBA" id="ARBA00023306"/>
    </source>
</evidence>
<proteinExistence type="predicted"/>
<evidence type="ECO:0000256" key="3">
    <source>
        <dbReference type="ARBA" id="ARBA00022618"/>
    </source>
</evidence>
<dbReference type="GO" id="GO:0007059">
    <property type="term" value="P:chromosome segregation"/>
    <property type="evidence" value="ECO:0007669"/>
    <property type="project" value="UniProtKB-KW"/>
</dbReference>
<evidence type="ECO:0000256" key="1">
    <source>
        <dbReference type="ARBA" id="ARBA00004496"/>
    </source>
</evidence>
<dbReference type="PANTHER" id="PTHR30349:SF77">
    <property type="entry name" value="TYROSINE RECOMBINASE XERC"/>
    <property type="match status" value="1"/>
</dbReference>
<dbReference type="GO" id="GO:0051301">
    <property type="term" value="P:cell division"/>
    <property type="evidence" value="ECO:0007669"/>
    <property type="project" value="UniProtKB-KW"/>
</dbReference>
<sequence>MVLADFLSYLEKERGFSAHTVKAYEYDLNRFISFVWHKDQTNIRKFEDIDRDLIRQYLGFEFDHGFSSKTVARRLAALKSFFNYLMRSERISDNPAIYVKSPKISQSLPNFIDHKVIDALMESPDVSTEIGVRDRAILELFYSTGMRLNELIMLDISAVDSINQMIKVHGKGGKER</sequence>
<feature type="domain" description="Tyr recombinase" evidence="9">
    <location>
        <begin position="107"/>
        <end position="176"/>
    </location>
</feature>
<dbReference type="Gene3D" id="1.10.443.10">
    <property type="entry name" value="Intergrase catalytic core"/>
    <property type="match status" value="1"/>
</dbReference>
<feature type="non-terminal residue" evidence="11">
    <location>
        <position position="176"/>
    </location>
</feature>
<reference evidence="11" key="1">
    <citation type="submission" date="2018-05" db="EMBL/GenBank/DDBJ databases">
        <authorList>
            <person name="Lanie J.A."/>
            <person name="Ng W.-L."/>
            <person name="Kazmierczak K.M."/>
            <person name="Andrzejewski T.M."/>
            <person name="Davidsen T.M."/>
            <person name="Wayne K.J."/>
            <person name="Tettelin H."/>
            <person name="Glass J.I."/>
            <person name="Rusch D."/>
            <person name="Podicherti R."/>
            <person name="Tsui H.-C.T."/>
            <person name="Winkler M.E."/>
        </authorList>
    </citation>
    <scope>NUCLEOTIDE SEQUENCE</scope>
</reference>
<dbReference type="InterPro" id="IPR004107">
    <property type="entry name" value="Integrase_SAM-like_N"/>
</dbReference>
<dbReference type="SUPFAM" id="SSF56349">
    <property type="entry name" value="DNA breaking-rejoining enzymes"/>
    <property type="match status" value="1"/>
</dbReference>
<feature type="domain" description="Core-binding (CB)" evidence="10">
    <location>
        <begin position="1"/>
        <end position="86"/>
    </location>
</feature>
<dbReference type="InterPro" id="IPR011010">
    <property type="entry name" value="DNA_brk_join_enz"/>
</dbReference>
<evidence type="ECO:0000256" key="6">
    <source>
        <dbReference type="ARBA" id="ARBA00023125"/>
    </source>
</evidence>
<dbReference type="GO" id="GO:0015074">
    <property type="term" value="P:DNA integration"/>
    <property type="evidence" value="ECO:0007669"/>
    <property type="project" value="UniProtKB-KW"/>
</dbReference>
<dbReference type="GO" id="GO:0003677">
    <property type="term" value="F:DNA binding"/>
    <property type="evidence" value="ECO:0007669"/>
    <property type="project" value="UniProtKB-KW"/>
</dbReference>
<protein>
    <recommendedName>
        <fullName evidence="12">Core-binding (CB) domain-containing protein</fullName>
    </recommendedName>
</protein>
<evidence type="ECO:0000313" key="11">
    <source>
        <dbReference type="EMBL" id="SVA36645.1"/>
    </source>
</evidence>
<dbReference type="InterPro" id="IPR044068">
    <property type="entry name" value="CB"/>
</dbReference>
<dbReference type="AlphaFoldDB" id="A0A381V8C8"/>
<evidence type="ECO:0000256" key="2">
    <source>
        <dbReference type="ARBA" id="ARBA00022490"/>
    </source>
</evidence>
<dbReference type="Gene3D" id="1.10.150.130">
    <property type="match status" value="1"/>
</dbReference>
<evidence type="ECO:0000259" key="10">
    <source>
        <dbReference type="PROSITE" id="PS51900"/>
    </source>
</evidence>
<name>A0A381V8C8_9ZZZZ</name>
<keyword evidence="8" id="KW-0131">Cell cycle</keyword>
<dbReference type="PROSITE" id="PS51898">
    <property type="entry name" value="TYR_RECOMBINASE"/>
    <property type="match status" value="1"/>
</dbReference>
<keyword evidence="7" id="KW-0233">DNA recombination</keyword>
<evidence type="ECO:0000256" key="7">
    <source>
        <dbReference type="ARBA" id="ARBA00023172"/>
    </source>
</evidence>
<comment type="subcellular location">
    <subcellularLocation>
        <location evidence="1">Cytoplasm</location>
    </subcellularLocation>
</comment>
<keyword evidence="2" id="KW-0963">Cytoplasm</keyword>
<evidence type="ECO:0008006" key="12">
    <source>
        <dbReference type="Google" id="ProtNLM"/>
    </source>
</evidence>
<dbReference type="PROSITE" id="PS51900">
    <property type="entry name" value="CB"/>
    <property type="match status" value="1"/>
</dbReference>
<organism evidence="11">
    <name type="scientific">marine metagenome</name>
    <dbReference type="NCBI Taxonomy" id="408172"/>
    <lineage>
        <taxon>unclassified sequences</taxon>
        <taxon>metagenomes</taxon>
        <taxon>ecological metagenomes</taxon>
    </lineage>
</organism>
<evidence type="ECO:0000256" key="5">
    <source>
        <dbReference type="ARBA" id="ARBA00022908"/>
    </source>
</evidence>